<evidence type="ECO:0000256" key="2">
    <source>
        <dbReference type="SAM" id="SignalP"/>
    </source>
</evidence>
<dbReference type="PROSITE" id="PS51257">
    <property type="entry name" value="PROKAR_LIPOPROTEIN"/>
    <property type="match status" value="1"/>
</dbReference>
<protein>
    <submittedName>
        <fullName evidence="3">Uncharacterized protein</fullName>
    </submittedName>
</protein>
<keyword evidence="4" id="KW-1185">Reference proteome</keyword>
<sequence>MGSRKVGSFVVATAVALSLSGCQSAAASASPPPTAAAGAPPVAAALAVGRATTPMPTPNTCRVGSQDGQPLPDPSCTPGAINPAVTQADIQSTICTSGWTATVRPSTSVTSRMKAESARSYGLPAGEKGEYDHLVSLELGGAPDDPRNLWVEPGPIPNPKDAVENKLNQAVCSGLIPLATAQRAIASDWVTAFDVAGLRVAGGKACLRSDPTRCAAGRHQSTTDD</sequence>
<feature type="compositionally biased region" description="Polar residues" evidence="1">
    <location>
        <begin position="58"/>
        <end position="68"/>
    </location>
</feature>
<accession>A0ABX1SJ88</accession>
<feature type="signal peptide" evidence="2">
    <location>
        <begin position="1"/>
        <end position="29"/>
    </location>
</feature>
<reference evidence="3 4" key="1">
    <citation type="submission" date="2020-04" db="EMBL/GenBank/DDBJ databases">
        <authorList>
            <person name="Klaysubun C."/>
            <person name="Duangmal K."/>
            <person name="Lipun K."/>
        </authorList>
    </citation>
    <scope>NUCLEOTIDE SEQUENCE [LARGE SCALE GENOMIC DNA]</scope>
    <source>
        <strain evidence="3 4">K10HN5</strain>
    </source>
</reference>
<dbReference type="RefSeq" id="WP_169385122.1">
    <property type="nucleotide sequence ID" value="NZ_JAAXLA010000092.1"/>
</dbReference>
<evidence type="ECO:0000313" key="4">
    <source>
        <dbReference type="Proteomes" id="UP000820669"/>
    </source>
</evidence>
<keyword evidence="2" id="KW-0732">Signal</keyword>
<name>A0ABX1SJ88_9PSEU</name>
<feature type="region of interest" description="Disordered" evidence="1">
    <location>
        <begin position="56"/>
        <end position="82"/>
    </location>
</feature>
<evidence type="ECO:0000313" key="3">
    <source>
        <dbReference type="EMBL" id="NMI01622.1"/>
    </source>
</evidence>
<organism evidence="3 4">
    <name type="scientific">Pseudonocardia acidicola</name>
    <dbReference type="NCBI Taxonomy" id="2724939"/>
    <lineage>
        <taxon>Bacteria</taxon>
        <taxon>Bacillati</taxon>
        <taxon>Actinomycetota</taxon>
        <taxon>Actinomycetes</taxon>
        <taxon>Pseudonocardiales</taxon>
        <taxon>Pseudonocardiaceae</taxon>
        <taxon>Pseudonocardia</taxon>
    </lineage>
</organism>
<feature type="region of interest" description="Disordered" evidence="1">
    <location>
        <begin position="105"/>
        <end position="125"/>
    </location>
</feature>
<evidence type="ECO:0000256" key="1">
    <source>
        <dbReference type="SAM" id="MobiDB-lite"/>
    </source>
</evidence>
<dbReference type="Proteomes" id="UP000820669">
    <property type="component" value="Unassembled WGS sequence"/>
</dbReference>
<dbReference type="EMBL" id="JAAXLA010000092">
    <property type="protein sequence ID" value="NMI01622.1"/>
    <property type="molecule type" value="Genomic_DNA"/>
</dbReference>
<gene>
    <name evidence="3" type="ORF">HF526_30630</name>
</gene>
<feature type="chain" id="PRO_5047229761" evidence="2">
    <location>
        <begin position="30"/>
        <end position="225"/>
    </location>
</feature>
<proteinExistence type="predicted"/>
<comment type="caution">
    <text evidence="3">The sequence shown here is derived from an EMBL/GenBank/DDBJ whole genome shotgun (WGS) entry which is preliminary data.</text>
</comment>